<comment type="similarity">
    <text evidence="2">Belongs to the class-II aminoacyl-tRNA synthetase family. Type 2 subfamily.</text>
</comment>
<keyword evidence="8" id="KW-0648">Protein biosynthesis</keyword>
<evidence type="ECO:0000256" key="11">
    <source>
        <dbReference type="ARBA" id="ARBA00047904"/>
    </source>
</evidence>
<comment type="catalytic activity">
    <reaction evidence="11">
        <text>tRNA(Asp) + L-aspartate + ATP = L-aspartyl-tRNA(Asp) + AMP + diphosphate</text>
        <dbReference type="Rhea" id="RHEA:19649"/>
        <dbReference type="Rhea" id="RHEA-COMP:9660"/>
        <dbReference type="Rhea" id="RHEA-COMP:9678"/>
        <dbReference type="ChEBI" id="CHEBI:29991"/>
        <dbReference type="ChEBI" id="CHEBI:30616"/>
        <dbReference type="ChEBI" id="CHEBI:33019"/>
        <dbReference type="ChEBI" id="CHEBI:78442"/>
        <dbReference type="ChEBI" id="CHEBI:78516"/>
        <dbReference type="ChEBI" id="CHEBI:456215"/>
        <dbReference type="EC" id="6.1.1.12"/>
    </reaction>
</comment>
<evidence type="ECO:0000256" key="3">
    <source>
        <dbReference type="ARBA" id="ARBA00012841"/>
    </source>
</evidence>
<comment type="caution">
    <text evidence="13">The sequence shown here is derived from an EMBL/GenBank/DDBJ whole genome shotgun (WGS) entry which is preliminary data.</text>
</comment>
<gene>
    <name evidence="13" type="ORF">BLNAU_5632</name>
</gene>
<evidence type="ECO:0000256" key="6">
    <source>
        <dbReference type="ARBA" id="ARBA00022741"/>
    </source>
</evidence>
<comment type="subcellular location">
    <subcellularLocation>
        <location evidence="1">Cytoplasm</location>
    </subcellularLocation>
</comment>
<dbReference type="Gene3D" id="2.40.50.140">
    <property type="entry name" value="Nucleic acid-binding proteins"/>
    <property type="match status" value="1"/>
</dbReference>
<name>A0ABQ9Y6C7_9EUKA</name>
<accession>A0ABQ9Y6C7</accession>
<dbReference type="PANTHER" id="PTHR43450">
    <property type="entry name" value="ASPARTYL-TRNA SYNTHETASE"/>
    <property type="match status" value="1"/>
</dbReference>
<evidence type="ECO:0000313" key="13">
    <source>
        <dbReference type="EMBL" id="KAK2959323.1"/>
    </source>
</evidence>
<evidence type="ECO:0000256" key="10">
    <source>
        <dbReference type="ARBA" id="ARBA00033155"/>
    </source>
</evidence>
<dbReference type="Gene3D" id="3.30.930.10">
    <property type="entry name" value="Bira Bifunctional Protein, Domain 2"/>
    <property type="match status" value="1"/>
</dbReference>
<dbReference type="Proteomes" id="UP001281761">
    <property type="component" value="Unassembled WGS sequence"/>
</dbReference>
<dbReference type="InterPro" id="IPR002312">
    <property type="entry name" value="Asp/Asn-tRNA-synth_IIb"/>
</dbReference>
<dbReference type="Pfam" id="PF00152">
    <property type="entry name" value="tRNA-synt_2"/>
    <property type="match status" value="1"/>
</dbReference>
<keyword evidence="14" id="KW-1185">Reference proteome</keyword>
<keyword evidence="9" id="KW-0030">Aminoacyl-tRNA synthetase</keyword>
<evidence type="ECO:0000256" key="8">
    <source>
        <dbReference type="ARBA" id="ARBA00022917"/>
    </source>
</evidence>
<keyword evidence="4" id="KW-0963">Cytoplasm</keyword>
<keyword evidence="7" id="KW-0067">ATP-binding</keyword>
<dbReference type="InterPro" id="IPR004365">
    <property type="entry name" value="NA-bd_OB_tRNA"/>
</dbReference>
<dbReference type="InterPro" id="IPR045864">
    <property type="entry name" value="aa-tRNA-synth_II/BPL/LPL"/>
</dbReference>
<evidence type="ECO:0000256" key="5">
    <source>
        <dbReference type="ARBA" id="ARBA00022598"/>
    </source>
</evidence>
<evidence type="ECO:0000259" key="12">
    <source>
        <dbReference type="PROSITE" id="PS50862"/>
    </source>
</evidence>
<dbReference type="InterPro" id="IPR012340">
    <property type="entry name" value="NA-bd_OB-fold"/>
</dbReference>
<feature type="domain" description="Aminoacyl-transfer RNA synthetases class-II family profile" evidence="12">
    <location>
        <begin position="161"/>
        <end position="455"/>
    </location>
</feature>
<dbReference type="GO" id="GO:0004815">
    <property type="term" value="F:aspartate-tRNA ligase activity"/>
    <property type="evidence" value="ECO:0007669"/>
    <property type="project" value="UniProtKB-EC"/>
</dbReference>
<dbReference type="SUPFAM" id="SSF55681">
    <property type="entry name" value="Class II aaRS and biotin synthetases"/>
    <property type="match status" value="1"/>
</dbReference>
<dbReference type="InterPro" id="IPR004523">
    <property type="entry name" value="Asp-tRNA_synthase_2"/>
</dbReference>
<keyword evidence="5 13" id="KW-0436">Ligase</keyword>
<dbReference type="CDD" id="cd04320">
    <property type="entry name" value="AspRS_cyto_N"/>
    <property type="match status" value="1"/>
</dbReference>
<dbReference type="EC" id="6.1.1.12" evidence="3"/>
<evidence type="ECO:0000256" key="4">
    <source>
        <dbReference type="ARBA" id="ARBA00022490"/>
    </source>
</evidence>
<dbReference type="PRINTS" id="PR01042">
    <property type="entry name" value="TRNASYNTHASP"/>
</dbReference>
<dbReference type="EMBL" id="JARBJD010000030">
    <property type="protein sequence ID" value="KAK2959323.1"/>
    <property type="molecule type" value="Genomic_DNA"/>
</dbReference>
<dbReference type="SUPFAM" id="SSF50249">
    <property type="entry name" value="Nucleic acid-binding proteins"/>
    <property type="match status" value="1"/>
</dbReference>
<protein>
    <recommendedName>
        <fullName evidence="3">aspartate--tRNA ligase</fullName>
        <ecNumber evidence="3">6.1.1.12</ecNumber>
    </recommendedName>
    <alternativeName>
        <fullName evidence="10">Aspartyl-tRNA synthetase</fullName>
    </alternativeName>
</protein>
<dbReference type="NCBIfam" id="NF003483">
    <property type="entry name" value="PRK05159.1"/>
    <property type="match status" value="1"/>
</dbReference>
<dbReference type="InterPro" id="IPR006195">
    <property type="entry name" value="aa-tRNA-synth_II"/>
</dbReference>
<evidence type="ECO:0000256" key="9">
    <source>
        <dbReference type="ARBA" id="ARBA00023146"/>
    </source>
</evidence>
<evidence type="ECO:0000256" key="2">
    <source>
        <dbReference type="ARBA" id="ARBA00005312"/>
    </source>
</evidence>
<dbReference type="PANTHER" id="PTHR43450:SF1">
    <property type="entry name" value="ASPARTATE--TRNA LIGASE, CYTOPLASMIC"/>
    <property type="match status" value="1"/>
</dbReference>
<dbReference type="InterPro" id="IPR004364">
    <property type="entry name" value="Aa-tRNA-synt_II"/>
</dbReference>
<reference evidence="13 14" key="1">
    <citation type="journal article" date="2022" name="bioRxiv">
        <title>Genomics of Preaxostyla Flagellates Illuminates Evolutionary Transitions and the Path Towards Mitochondrial Loss.</title>
        <authorList>
            <person name="Novak L.V.F."/>
            <person name="Treitli S.C."/>
            <person name="Pyrih J."/>
            <person name="Halakuc P."/>
            <person name="Pipaliya S.V."/>
            <person name="Vacek V."/>
            <person name="Brzon O."/>
            <person name="Soukal P."/>
            <person name="Eme L."/>
            <person name="Dacks J.B."/>
            <person name="Karnkowska A."/>
            <person name="Elias M."/>
            <person name="Hampl V."/>
        </authorList>
    </citation>
    <scope>NUCLEOTIDE SEQUENCE [LARGE SCALE GENOMIC DNA]</scope>
    <source>
        <strain evidence="13">NAU3</strain>
        <tissue evidence="13">Gut</tissue>
    </source>
</reference>
<keyword evidence="6" id="KW-0547">Nucleotide-binding</keyword>
<evidence type="ECO:0000256" key="7">
    <source>
        <dbReference type="ARBA" id="ARBA00022840"/>
    </source>
</evidence>
<evidence type="ECO:0000256" key="1">
    <source>
        <dbReference type="ARBA" id="ARBA00004496"/>
    </source>
</evidence>
<proteinExistence type="inferred from homology"/>
<sequence>MSEPEQPTTSANEVPCSSIQSLNKEFAGKPIKIRAFLHTKRDKKRWGFLVLRQTCYTIQGVVDTQKVTNFKDITIESVVEVFGTLSACPKPVTGCTQSDVEVSVDSITVISPAPSQLPIQVNQLDIVDQSEEGRAKTNPEMLTVQKYRTLDLRSKANWGIFRIQSGVGRLFREFMYQNDFTEIHTPKICPGKSEGGANCFELKYFEQDATLAQSPQLYKQMCIAGGFQRVFEVAPAFRAEKMNTPRHLCEFTSMDFEMELNSFEELPRFAYSLFVYMFTKLKEQYQPEIEAVRAQFPCQDLLLPEEPILIDFREGCEMLKAAGIEQNPKEDIGTQQERDLGRLVKEKYKTDIYCLVGFPTESRAFYTQPDPACPEYSLSFDVELRGEEIVSGAQRIIDPELLLAQMAKKDMVVNNAYVDAFRMGCPRHGGIGIGLERVTMFFLGLDTVKRAVLFPRTPAPMYF</sequence>
<evidence type="ECO:0000313" key="14">
    <source>
        <dbReference type="Proteomes" id="UP001281761"/>
    </source>
</evidence>
<dbReference type="PROSITE" id="PS50862">
    <property type="entry name" value="AA_TRNA_LIGASE_II"/>
    <property type="match status" value="1"/>
</dbReference>
<organism evidence="13 14">
    <name type="scientific">Blattamonas nauphoetae</name>
    <dbReference type="NCBI Taxonomy" id="2049346"/>
    <lineage>
        <taxon>Eukaryota</taxon>
        <taxon>Metamonada</taxon>
        <taxon>Preaxostyla</taxon>
        <taxon>Oxymonadida</taxon>
        <taxon>Blattamonas</taxon>
    </lineage>
</organism>
<dbReference type="Pfam" id="PF01336">
    <property type="entry name" value="tRNA_anti-codon"/>
    <property type="match status" value="1"/>
</dbReference>